<sequence>MKKHLSLVLLAALSPAFATTVQNLDSVPSAIQHPEGKQIFAEQMAGATPAKGFGELPQGLSENSWIAWIAPNEDPDNLILTGAKSWGKDGKYIGVACFADNQADAGQAKKYADNNCPENDSNGHANKLYLGVFSWQNQQLTPIARSEKPLNQLSEWNKTAEKESDDESVRPLAYYTKLDLAPYRIAPDTLAFGVRGGYSDAYSGGGAFYEVLELYAIKDNRIINVYSDLVYQYTDIAGEWNKDGTRQHDISESKYILKMRSAKTHGFYDLERVNLQDKSSQIFRWSESLQRYAPFIIGKDSGEIFGSGTAWPQE</sequence>
<protein>
    <submittedName>
        <fullName evidence="2">Uncharacterized protein</fullName>
    </submittedName>
</protein>
<feature type="signal peptide" evidence="1">
    <location>
        <begin position="1"/>
        <end position="18"/>
    </location>
</feature>
<feature type="chain" id="PRO_5015716244" evidence="1">
    <location>
        <begin position="19"/>
        <end position="314"/>
    </location>
</feature>
<evidence type="ECO:0000256" key="1">
    <source>
        <dbReference type="SAM" id="SignalP"/>
    </source>
</evidence>
<comment type="caution">
    <text evidence="2">The sequence shown here is derived from an EMBL/GenBank/DDBJ whole genome shotgun (WGS) entry which is preliminary data.</text>
</comment>
<keyword evidence="1" id="KW-0732">Signal</keyword>
<evidence type="ECO:0000313" key="3">
    <source>
        <dbReference type="Proteomes" id="UP000237003"/>
    </source>
</evidence>
<proteinExistence type="predicted"/>
<dbReference type="OrthoDB" id="6592373at2"/>
<dbReference type="AlphaFoldDB" id="A0A2S4RUQ4"/>
<name>A0A2S4RUQ4_CITAM</name>
<dbReference type="Proteomes" id="UP000237003">
    <property type="component" value="Unassembled WGS sequence"/>
</dbReference>
<dbReference type="RefSeq" id="WP_103778393.1">
    <property type="nucleotide sequence ID" value="NZ_PQLX01000006.1"/>
</dbReference>
<organism evidence="2 3">
    <name type="scientific">Citrobacter amalonaticus</name>
    <dbReference type="NCBI Taxonomy" id="35703"/>
    <lineage>
        <taxon>Bacteria</taxon>
        <taxon>Pseudomonadati</taxon>
        <taxon>Pseudomonadota</taxon>
        <taxon>Gammaproteobacteria</taxon>
        <taxon>Enterobacterales</taxon>
        <taxon>Enterobacteriaceae</taxon>
        <taxon>Citrobacter</taxon>
    </lineage>
</organism>
<evidence type="ECO:0000313" key="2">
    <source>
        <dbReference type="EMBL" id="POU63885.1"/>
    </source>
</evidence>
<accession>A0A2S4RUQ4</accession>
<gene>
    <name evidence="2" type="ORF">C3430_16945</name>
</gene>
<dbReference type="EMBL" id="PQLX01000006">
    <property type="protein sequence ID" value="POU63885.1"/>
    <property type="molecule type" value="Genomic_DNA"/>
</dbReference>
<reference evidence="2 3" key="1">
    <citation type="submission" date="2018-01" db="EMBL/GenBank/DDBJ databases">
        <title>Complete genome sequences of 14 Citrobacter spp. isolated from plant in Canada.</title>
        <authorList>
            <person name="Bhandare S.G."/>
            <person name="Colavecchio A."/>
            <person name="Jeukens J."/>
            <person name="Emond-Rheault J.-G."/>
            <person name="Freschi L."/>
            <person name="Hamel J."/>
            <person name="Kukavica-Ibrulj I."/>
            <person name="Levesque R."/>
            <person name="Goodridge L."/>
        </authorList>
    </citation>
    <scope>NUCLEOTIDE SEQUENCE [LARGE SCALE GENOMIC DNA]</scope>
    <source>
        <strain evidence="2 3">S1285</strain>
    </source>
</reference>